<name>A0A2A5WEG6_9GAMM</name>
<proteinExistence type="predicted"/>
<gene>
    <name evidence="1" type="ORF">CNF02_04740</name>
</gene>
<dbReference type="SUPFAM" id="SSF56281">
    <property type="entry name" value="Metallo-hydrolase/oxidoreductase"/>
    <property type="match status" value="1"/>
</dbReference>
<organism evidence="1 2">
    <name type="scientific">OM182 bacterium MED-G28</name>
    <dbReference type="NCBI Taxonomy" id="1986256"/>
    <lineage>
        <taxon>Bacteria</taxon>
        <taxon>Pseudomonadati</taxon>
        <taxon>Pseudomonadota</taxon>
        <taxon>Gammaproteobacteria</taxon>
        <taxon>OMG group</taxon>
        <taxon>OM182 clade</taxon>
    </lineage>
</organism>
<dbReference type="Proteomes" id="UP000219329">
    <property type="component" value="Unassembled WGS sequence"/>
</dbReference>
<protein>
    <submittedName>
        <fullName evidence="1">Uncharacterized protein</fullName>
    </submittedName>
</protein>
<dbReference type="AlphaFoldDB" id="A0A2A5WEG6"/>
<evidence type="ECO:0000313" key="1">
    <source>
        <dbReference type="EMBL" id="PDH34664.1"/>
    </source>
</evidence>
<evidence type="ECO:0000313" key="2">
    <source>
        <dbReference type="Proteomes" id="UP000219329"/>
    </source>
</evidence>
<comment type="caution">
    <text evidence="1">The sequence shown here is derived from an EMBL/GenBank/DDBJ whole genome shotgun (WGS) entry which is preliminary data.</text>
</comment>
<accession>A0A2A5WEG6</accession>
<dbReference type="Gene3D" id="3.60.15.10">
    <property type="entry name" value="Ribonuclease Z/Hydroxyacylglutathione hydrolase-like"/>
    <property type="match status" value="1"/>
</dbReference>
<reference evidence="1 2" key="1">
    <citation type="submission" date="2017-08" db="EMBL/GenBank/DDBJ databases">
        <title>Fine stratification of microbial communities through a metagenomic profile of the photic zone.</title>
        <authorList>
            <person name="Haro-Moreno J.M."/>
            <person name="Lopez-Perez M."/>
            <person name="De La Torre J."/>
            <person name="Picazo A."/>
            <person name="Camacho A."/>
            <person name="Rodriguez-Valera F."/>
        </authorList>
    </citation>
    <scope>NUCLEOTIDE SEQUENCE [LARGE SCALE GENOMIC DNA]</scope>
    <source>
        <strain evidence="1">MED-G28</strain>
    </source>
</reference>
<sequence length="237" mass="26920">MIYPHGDIEEIGTDAFMVRGSIKMNRLMRITRNMAIIREGTELSLINPIKLNVKTEAKLTSMGEVKNIIRLGAFHGVDDLYYMEKFEAQFWSQPGGKIYREPPIDIEIGIGGLTPLQDSEFFEFRGTEEPECALLLKRDRGILFTCDAIQHYGDYSYNNWLAKILMPRIGFPKSTIIGPYWLKLMTPEGSSLESEFKRLLELDFDKLLSGHGTFITHGARGAVKKALENAFPVIEPQ</sequence>
<dbReference type="InterPro" id="IPR036866">
    <property type="entry name" value="RibonucZ/Hydroxyglut_hydro"/>
</dbReference>
<dbReference type="EMBL" id="NTJZ01000003">
    <property type="protein sequence ID" value="PDH34664.1"/>
    <property type="molecule type" value="Genomic_DNA"/>
</dbReference>